<dbReference type="InterPro" id="IPR007512">
    <property type="entry name" value="Mic10"/>
</dbReference>
<keyword evidence="4 8" id="KW-0999">Mitochondrion inner membrane</keyword>
<proteinExistence type="inferred from homology"/>
<evidence type="ECO:0000256" key="7">
    <source>
        <dbReference type="ARBA" id="ARBA00023136"/>
    </source>
</evidence>
<evidence type="ECO:0000256" key="1">
    <source>
        <dbReference type="ARBA" id="ARBA00002689"/>
    </source>
</evidence>
<reference evidence="9" key="1">
    <citation type="journal article" date="2021" name="G3 (Bethesda)">
        <title>Genome and transcriptome analysis of the beet armyworm Spodoptera exigua reveals targets for pest control. .</title>
        <authorList>
            <person name="Simon S."/>
            <person name="Breeschoten T."/>
            <person name="Jansen H.J."/>
            <person name="Dirks R.P."/>
            <person name="Schranz M.E."/>
            <person name="Ros V.I.D."/>
        </authorList>
    </citation>
    <scope>NUCLEOTIDE SEQUENCE</scope>
    <source>
        <strain evidence="9">TB_SE_WUR_2020</strain>
    </source>
</reference>
<evidence type="ECO:0000256" key="6">
    <source>
        <dbReference type="ARBA" id="ARBA00023128"/>
    </source>
</evidence>
<protein>
    <recommendedName>
        <fullName evidence="8">MICOS complex subunit MIC10</fullName>
    </recommendedName>
</protein>
<evidence type="ECO:0000256" key="3">
    <source>
        <dbReference type="ARBA" id="ARBA00022692"/>
    </source>
</evidence>
<comment type="subunit">
    <text evidence="8">Component of the mitochondrial contact site and cristae organizing system (MICOS) complex.</text>
</comment>
<keyword evidence="6 8" id="KW-0496">Mitochondrion</keyword>
<dbReference type="EMBL" id="JACEFF010000690">
    <property type="protein sequence ID" value="KAH9632774.1"/>
    <property type="molecule type" value="Genomic_DNA"/>
</dbReference>
<evidence type="ECO:0000256" key="2">
    <source>
        <dbReference type="ARBA" id="ARBA00006792"/>
    </source>
</evidence>
<feature type="transmembrane region" description="Helical" evidence="8">
    <location>
        <begin position="29"/>
        <end position="48"/>
    </location>
</feature>
<name>A0A922M9N4_SPOEX</name>
<accession>A0A922M9N4</accession>
<comment type="caution">
    <text evidence="9">The sequence shown here is derived from an EMBL/GenBank/DDBJ whole genome shotgun (WGS) entry which is preliminary data.</text>
</comment>
<comment type="subcellular location">
    <subcellularLocation>
        <location evidence="8">Mitochondrion inner membrane</location>
        <topology evidence="8">Single-pass membrane protein</topology>
    </subcellularLocation>
</comment>
<keyword evidence="7 8" id="KW-0472">Membrane</keyword>
<evidence type="ECO:0000256" key="4">
    <source>
        <dbReference type="ARBA" id="ARBA00022792"/>
    </source>
</evidence>
<dbReference type="Pfam" id="PF04418">
    <property type="entry name" value="DUF543"/>
    <property type="match status" value="1"/>
</dbReference>
<dbReference type="Proteomes" id="UP000814243">
    <property type="component" value="Unassembled WGS sequence"/>
</dbReference>
<keyword evidence="3 8" id="KW-0812">Transmembrane</keyword>
<evidence type="ECO:0000256" key="8">
    <source>
        <dbReference type="RuleBase" id="RU363011"/>
    </source>
</evidence>
<comment type="function">
    <text evidence="1 8">Component of the MICOS complex, a large protein complex of the mitochondrial inner membrane that plays crucial roles in the maintenance of crista junctions, inner membrane architecture, and formation of contact sites to the outer membrane.</text>
</comment>
<dbReference type="GO" id="GO:0061617">
    <property type="term" value="C:MICOS complex"/>
    <property type="evidence" value="ECO:0007669"/>
    <property type="project" value="UniProtKB-UniRule"/>
</dbReference>
<evidence type="ECO:0000313" key="9">
    <source>
        <dbReference type="EMBL" id="KAH9632774.1"/>
    </source>
</evidence>
<organism evidence="9 10">
    <name type="scientific">Spodoptera exigua</name>
    <name type="common">Beet armyworm</name>
    <name type="synonym">Noctua fulgens</name>
    <dbReference type="NCBI Taxonomy" id="7107"/>
    <lineage>
        <taxon>Eukaryota</taxon>
        <taxon>Metazoa</taxon>
        <taxon>Ecdysozoa</taxon>
        <taxon>Arthropoda</taxon>
        <taxon>Hexapoda</taxon>
        <taxon>Insecta</taxon>
        <taxon>Pterygota</taxon>
        <taxon>Neoptera</taxon>
        <taxon>Endopterygota</taxon>
        <taxon>Lepidoptera</taxon>
        <taxon>Glossata</taxon>
        <taxon>Ditrysia</taxon>
        <taxon>Noctuoidea</taxon>
        <taxon>Noctuidae</taxon>
        <taxon>Amphipyrinae</taxon>
        <taxon>Spodoptera</taxon>
    </lineage>
</organism>
<evidence type="ECO:0000313" key="10">
    <source>
        <dbReference type="Proteomes" id="UP000814243"/>
    </source>
</evidence>
<evidence type="ECO:0000256" key="5">
    <source>
        <dbReference type="ARBA" id="ARBA00022989"/>
    </source>
</evidence>
<sequence>MSQSAADVRDFEERYSACFVDFGLKTVFYLYHVAAGLLIGSMVGSFFLRGFKKWPMYIGGGLGFGMAYTNCENSLNHYLLSQDPKVCVIKQPFVSKIANVDCEDEIAFEIANGTNYSNKNIEKELKRDVFGGKVVVVLCIEDNEEVIEH</sequence>
<gene>
    <name evidence="9" type="ORF">HF086_002805</name>
</gene>
<dbReference type="AlphaFoldDB" id="A0A922M9N4"/>
<keyword evidence="5 8" id="KW-1133">Transmembrane helix</keyword>
<comment type="similarity">
    <text evidence="2 8">Belongs to the MICOS complex subunit Mic10 family.</text>
</comment>